<feature type="transmembrane region" description="Helical" evidence="10">
    <location>
        <begin position="457"/>
        <end position="478"/>
    </location>
</feature>
<evidence type="ECO:0000256" key="6">
    <source>
        <dbReference type="ARBA" id="ARBA00022989"/>
    </source>
</evidence>
<keyword evidence="5" id="KW-0672">Quinate metabolism</keyword>
<evidence type="ECO:0000259" key="11">
    <source>
        <dbReference type="PROSITE" id="PS50850"/>
    </source>
</evidence>
<evidence type="ECO:0000256" key="10">
    <source>
        <dbReference type="SAM" id="Phobius"/>
    </source>
</evidence>
<evidence type="ECO:0000256" key="5">
    <source>
        <dbReference type="ARBA" id="ARBA00022911"/>
    </source>
</evidence>
<evidence type="ECO:0000256" key="8">
    <source>
        <dbReference type="ARBA" id="ARBA00043213"/>
    </source>
</evidence>
<name>A0A9P4IGS4_9PEZI</name>
<keyword evidence="13" id="KW-1185">Reference proteome</keyword>
<proteinExistence type="inferred from homology"/>
<feature type="transmembrane region" description="Helical" evidence="10">
    <location>
        <begin position="126"/>
        <end position="148"/>
    </location>
</feature>
<dbReference type="CDD" id="cd17356">
    <property type="entry name" value="MFS_HXT"/>
    <property type="match status" value="1"/>
</dbReference>
<dbReference type="PRINTS" id="PR00171">
    <property type="entry name" value="SUGRTRNSPORT"/>
</dbReference>
<feature type="transmembrane region" description="Helical" evidence="10">
    <location>
        <begin position="160"/>
        <end position="181"/>
    </location>
</feature>
<dbReference type="EMBL" id="ML978127">
    <property type="protein sequence ID" value="KAF2097921.1"/>
    <property type="molecule type" value="Genomic_DNA"/>
</dbReference>
<evidence type="ECO:0000256" key="4">
    <source>
        <dbReference type="ARBA" id="ARBA00022692"/>
    </source>
</evidence>
<feature type="transmembrane region" description="Helical" evidence="10">
    <location>
        <begin position="68"/>
        <end position="88"/>
    </location>
</feature>
<keyword evidence="3 9" id="KW-0813">Transport</keyword>
<dbReference type="GO" id="GO:0016020">
    <property type="term" value="C:membrane"/>
    <property type="evidence" value="ECO:0007669"/>
    <property type="project" value="UniProtKB-SubCell"/>
</dbReference>
<feature type="transmembrane region" description="Helical" evidence="10">
    <location>
        <begin position="193"/>
        <end position="214"/>
    </location>
</feature>
<dbReference type="Pfam" id="PF00083">
    <property type="entry name" value="Sugar_tr"/>
    <property type="match status" value="1"/>
</dbReference>
<dbReference type="PANTHER" id="PTHR48022:SF34">
    <property type="entry name" value="MAJOR FACILITATOR SUPERFAMILY (MFS) PROFILE DOMAIN-CONTAINING PROTEIN-RELATED"/>
    <property type="match status" value="1"/>
</dbReference>
<evidence type="ECO:0000313" key="13">
    <source>
        <dbReference type="Proteomes" id="UP000799772"/>
    </source>
</evidence>
<feature type="transmembrane region" description="Helical" evidence="10">
    <location>
        <begin position="286"/>
        <end position="304"/>
    </location>
</feature>
<evidence type="ECO:0000256" key="7">
    <source>
        <dbReference type="ARBA" id="ARBA00023136"/>
    </source>
</evidence>
<dbReference type="InterPro" id="IPR003663">
    <property type="entry name" value="Sugar/inositol_transpt"/>
</dbReference>
<dbReference type="InterPro" id="IPR050360">
    <property type="entry name" value="MFS_Sugar_Transporters"/>
</dbReference>
<gene>
    <name evidence="12" type="ORF">NA57DRAFT_66440</name>
</gene>
<accession>A0A9P4IGS4</accession>
<dbReference type="OrthoDB" id="508119at2759"/>
<dbReference type="SUPFAM" id="SSF103473">
    <property type="entry name" value="MFS general substrate transporter"/>
    <property type="match status" value="1"/>
</dbReference>
<keyword evidence="7 10" id="KW-0472">Membrane</keyword>
<feature type="transmembrane region" description="Helical" evidence="10">
    <location>
        <begin position="387"/>
        <end position="406"/>
    </location>
</feature>
<dbReference type="PROSITE" id="PS50850">
    <property type="entry name" value="MFS"/>
    <property type="match status" value="1"/>
</dbReference>
<evidence type="ECO:0000256" key="9">
    <source>
        <dbReference type="RuleBase" id="RU003346"/>
    </source>
</evidence>
<evidence type="ECO:0000256" key="2">
    <source>
        <dbReference type="ARBA" id="ARBA00010992"/>
    </source>
</evidence>
<feature type="domain" description="Major facilitator superfamily (MFS) profile" evidence="11">
    <location>
        <begin position="24"/>
        <end position="482"/>
    </location>
</feature>
<dbReference type="InterPro" id="IPR036259">
    <property type="entry name" value="MFS_trans_sf"/>
</dbReference>
<keyword evidence="6 10" id="KW-1133">Transmembrane helix</keyword>
<protein>
    <recommendedName>
        <fullName evidence="8">Quinate transporter</fullName>
    </recommendedName>
</protein>
<dbReference type="InterPro" id="IPR020846">
    <property type="entry name" value="MFS_dom"/>
</dbReference>
<dbReference type="FunFam" id="1.20.1250.20:FF:000026">
    <property type="entry name" value="MFS quinate transporter QutD"/>
    <property type="match status" value="1"/>
</dbReference>
<feature type="transmembrane region" description="Helical" evidence="10">
    <location>
        <begin position="324"/>
        <end position="346"/>
    </location>
</feature>
<dbReference type="AlphaFoldDB" id="A0A9P4IGS4"/>
<sequence length="542" mass="60094">MGLLQLVEDRPTPNAVYNWRIWACAAVASFASCMIGYDSAFIGTTLALDSFSDEFGFPEMTASHLALVKANIVSVYQAGAFFGSFFAYASTFFIGRRYSLHVFSLVFILGAGMNLGANGARGLGLIYGGRVLAGIGVGGCSMVVPIYISELAPPAVRGALVGIYELGWQIGGLVGFWINYGLTQTMAPSHEQWIIPFAVQLIPAGILFIGALWIKESPRWLLTKGKRELAMKNLCWIRKLPQDDIYLVEEVAFIDAAIEEQRAAIGVGFWKPFQAVARNRKVQWRFFLGGMLFLWQNGSGINAINYYSPTVFQSIGIHGTSTGFLTTGIFGVVKTAITFVWLFFLIDRLGRRRLLMIGAIGGSLCMWYLGAYIKISDPDANTSNTKLSSSGIAAIFFFYLWTAFYTPSWNGTPWVINSEMFDQNTRSLGQASAAANNWFWNFIISRFTPQMFLTMKYGVYFFFASLMIMSVVFVFFLIPETKGIPLEAMDRLFETKPVRKAHAIVTEELRVQDEEFRHDAEGAGLGVAKTQLTANKIEDTGA</sequence>
<dbReference type="InterPro" id="IPR005828">
    <property type="entry name" value="MFS_sugar_transport-like"/>
</dbReference>
<keyword evidence="4 10" id="KW-0812">Transmembrane</keyword>
<evidence type="ECO:0000313" key="12">
    <source>
        <dbReference type="EMBL" id="KAF2097921.1"/>
    </source>
</evidence>
<dbReference type="NCBIfam" id="TIGR00879">
    <property type="entry name" value="SP"/>
    <property type="match status" value="1"/>
</dbReference>
<dbReference type="Proteomes" id="UP000799772">
    <property type="component" value="Unassembled WGS sequence"/>
</dbReference>
<comment type="similarity">
    <text evidence="2 9">Belongs to the major facilitator superfamily. Sugar transporter (TC 2.A.1.1) family.</text>
</comment>
<feature type="transmembrane region" description="Helical" evidence="10">
    <location>
        <begin position="100"/>
        <end position="120"/>
    </location>
</feature>
<dbReference type="PANTHER" id="PTHR48022">
    <property type="entry name" value="PLASTIDIC GLUCOSE TRANSPORTER 4"/>
    <property type="match status" value="1"/>
</dbReference>
<reference evidence="12" key="1">
    <citation type="journal article" date="2020" name="Stud. Mycol.">
        <title>101 Dothideomycetes genomes: a test case for predicting lifestyles and emergence of pathogens.</title>
        <authorList>
            <person name="Haridas S."/>
            <person name="Albert R."/>
            <person name="Binder M."/>
            <person name="Bloem J."/>
            <person name="Labutti K."/>
            <person name="Salamov A."/>
            <person name="Andreopoulos B."/>
            <person name="Baker S."/>
            <person name="Barry K."/>
            <person name="Bills G."/>
            <person name="Bluhm B."/>
            <person name="Cannon C."/>
            <person name="Castanera R."/>
            <person name="Culley D."/>
            <person name="Daum C."/>
            <person name="Ezra D."/>
            <person name="Gonzalez J."/>
            <person name="Henrissat B."/>
            <person name="Kuo A."/>
            <person name="Liang C."/>
            <person name="Lipzen A."/>
            <person name="Lutzoni F."/>
            <person name="Magnuson J."/>
            <person name="Mondo S."/>
            <person name="Nolan M."/>
            <person name="Ohm R."/>
            <person name="Pangilinan J."/>
            <person name="Park H.-J."/>
            <person name="Ramirez L."/>
            <person name="Alfaro M."/>
            <person name="Sun H."/>
            <person name="Tritt A."/>
            <person name="Yoshinaga Y."/>
            <person name="Zwiers L.-H."/>
            <person name="Turgeon B."/>
            <person name="Goodwin S."/>
            <person name="Spatafora J."/>
            <person name="Crous P."/>
            <person name="Grigoriev I."/>
        </authorList>
    </citation>
    <scope>NUCLEOTIDE SEQUENCE</scope>
    <source>
        <strain evidence="12">CBS 133067</strain>
    </source>
</reference>
<comment type="subcellular location">
    <subcellularLocation>
        <location evidence="1">Membrane</location>
        <topology evidence="1">Multi-pass membrane protein</topology>
    </subcellularLocation>
</comment>
<dbReference type="GO" id="GO:0005351">
    <property type="term" value="F:carbohydrate:proton symporter activity"/>
    <property type="evidence" value="ECO:0007669"/>
    <property type="project" value="TreeGrafter"/>
</dbReference>
<evidence type="ECO:0000256" key="1">
    <source>
        <dbReference type="ARBA" id="ARBA00004141"/>
    </source>
</evidence>
<feature type="transmembrane region" description="Helical" evidence="10">
    <location>
        <begin position="353"/>
        <end position="375"/>
    </location>
</feature>
<dbReference type="Gene3D" id="1.20.1250.20">
    <property type="entry name" value="MFS general substrate transporter like domains"/>
    <property type="match status" value="1"/>
</dbReference>
<dbReference type="PROSITE" id="PS00217">
    <property type="entry name" value="SUGAR_TRANSPORT_2"/>
    <property type="match status" value="1"/>
</dbReference>
<dbReference type="PROSITE" id="PS00216">
    <property type="entry name" value="SUGAR_TRANSPORT_1"/>
    <property type="match status" value="1"/>
</dbReference>
<dbReference type="InterPro" id="IPR005829">
    <property type="entry name" value="Sugar_transporter_CS"/>
</dbReference>
<comment type="caution">
    <text evidence="12">The sequence shown here is derived from an EMBL/GenBank/DDBJ whole genome shotgun (WGS) entry which is preliminary data.</text>
</comment>
<evidence type="ECO:0000256" key="3">
    <source>
        <dbReference type="ARBA" id="ARBA00022448"/>
    </source>
</evidence>
<feature type="transmembrane region" description="Helical" evidence="10">
    <location>
        <begin position="21"/>
        <end position="48"/>
    </location>
</feature>
<organism evidence="12 13">
    <name type="scientific">Rhizodiscina lignyota</name>
    <dbReference type="NCBI Taxonomy" id="1504668"/>
    <lineage>
        <taxon>Eukaryota</taxon>
        <taxon>Fungi</taxon>
        <taxon>Dikarya</taxon>
        <taxon>Ascomycota</taxon>
        <taxon>Pezizomycotina</taxon>
        <taxon>Dothideomycetes</taxon>
        <taxon>Pleosporomycetidae</taxon>
        <taxon>Aulographales</taxon>
        <taxon>Rhizodiscinaceae</taxon>
        <taxon>Rhizodiscina</taxon>
    </lineage>
</organism>